<feature type="region of interest" description="Disordered" evidence="1">
    <location>
        <begin position="664"/>
        <end position="687"/>
    </location>
</feature>
<name>A0A833SEB6_PHYIN</name>
<dbReference type="SUPFAM" id="SSF48371">
    <property type="entry name" value="ARM repeat"/>
    <property type="match status" value="1"/>
</dbReference>
<organism evidence="3 4">
    <name type="scientific">Phytophthora infestans</name>
    <name type="common">Potato late blight agent</name>
    <name type="synonym">Botrytis infestans</name>
    <dbReference type="NCBI Taxonomy" id="4787"/>
    <lineage>
        <taxon>Eukaryota</taxon>
        <taxon>Sar</taxon>
        <taxon>Stramenopiles</taxon>
        <taxon>Oomycota</taxon>
        <taxon>Peronosporomycetes</taxon>
        <taxon>Peronosporales</taxon>
        <taxon>Peronosporaceae</taxon>
        <taxon>Phytophthora</taxon>
    </lineage>
</organism>
<evidence type="ECO:0000256" key="1">
    <source>
        <dbReference type="SAM" id="MobiDB-lite"/>
    </source>
</evidence>
<feature type="compositionally biased region" description="Polar residues" evidence="1">
    <location>
        <begin position="3258"/>
        <end position="3272"/>
    </location>
</feature>
<feature type="region of interest" description="Disordered" evidence="1">
    <location>
        <begin position="3239"/>
        <end position="3272"/>
    </location>
</feature>
<comment type="caution">
    <text evidence="3">The sequence shown here is derived from an EMBL/GenBank/DDBJ whole genome shotgun (WGS) entry which is preliminary data.</text>
</comment>
<evidence type="ECO:0000313" key="3">
    <source>
        <dbReference type="EMBL" id="KAF4047052.1"/>
    </source>
</evidence>
<dbReference type="GO" id="GO:0010008">
    <property type="term" value="C:endosome membrane"/>
    <property type="evidence" value="ECO:0007669"/>
    <property type="project" value="TreeGrafter"/>
</dbReference>
<dbReference type="InterPro" id="IPR045802">
    <property type="entry name" value="GRV2/DNAJC13_N"/>
</dbReference>
<feature type="domain" description="DnaJ homologue subfamily C GRV2/DNAJC13 N-terminal" evidence="2">
    <location>
        <begin position="1162"/>
        <end position="1490"/>
    </location>
</feature>
<evidence type="ECO:0000313" key="4">
    <source>
        <dbReference type="Proteomes" id="UP000602510"/>
    </source>
</evidence>
<dbReference type="GO" id="GO:2000641">
    <property type="term" value="P:regulation of early endosome to late endosome transport"/>
    <property type="evidence" value="ECO:0007669"/>
    <property type="project" value="InterPro"/>
</dbReference>
<proteinExistence type="predicted"/>
<dbReference type="PANTHER" id="PTHR36983:SF2">
    <property type="entry name" value="DNAJ HOMOLOG SUBFAMILY C MEMBER 13"/>
    <property type="match status" value="1"/>
</dbReference>
<dbReference type="Pfam" id="PF19432">
    <property type="entry name" value="RME-8_N"/>
    <property type="match status" value="3"/>
</dbReference>
<feature type="domain" description="DnaJ homologue subfamily C GRV2/DNAJC13 N-terminal" evidence="2">
    <location>
        <begin position="742"/>
        <end position="1007"/>
    </location>
</feature>
<feature type="compositionally biased region" description="Polar residues" evidence="1">
    <location>
        <begin position="664"/>
        <end position="676"/>
    </location>
</feature>
<accession>A0A833SEB6</accession>
<dbReference type="PANTHER" id="PTHR36983">
    <property type="entry name" value="DNAJ HOMOLOG SUBFAMILY C MEMBER 13"/>
    <property type="match status" value="1"/>
</dbReference>
<feature type="compositionally biased region" description="Polar residues" evidence="1">
    <location>
        <begin position="3046"/>
        <end position="3071"/>
    </location>
</feature>
<feature type="region of interest" description="Disordered" evidence="1">
    <location>
        <begin position="3046"/>
        <end position="3074"/>
    </location>
</feature>
<dbReference type="EMBL" id="WSZM01000008">
    <property type="protein sequence ID" value="KAF4047052.1"/>
    <property type="molecule type" value="Genomic_DNA"/>
</dbReference>
<feature type="domain" description="DnaJ homologue subfamily C GRV2/DNAJC13 N-terminal" evidence="2">
    <location>
        <begin position="22"/>
        <end position="534"/>
    </location>
</feature>
<dbReference type="GO" id="GO:0007032">
    <property type="term" value="P:endosome organization"/>
    <property type="evidence" value="ECO:0007669"/>
    <property type="project" value="InterPro"/>
</dbReference>
<evidence type="ECO:0000259" key="2">
    <source>
        <dbReference type="Pfam" id="PF19432"/>
    </source>
</evidence>
<keyword evidence="4" id="KW-1185">Reference proteome</keyword>
<reference evidence="3" key="1">
    <citation type="submission" date="2020-04" db="EMBL/GenBank/DDBJ databases">
        <title>Hybrid Assembly of Korean Phytophthora infestans isolates.</title>
        <authorList>
            <person name="Prokchorchik M."/>
            <person name="Lee Y."/>
            <person name="Seo J."/>
            <person name="Cho J.-H."/>
            <person name="Park Y.-E."/>
            <person name="Jang D.-C."/>
            <person name="Im J.-S."/>
            <person name="Choi J.-G."/>
            <person name="Park H.-J."/>
            <person name="Lee G.-B."/>
            <person name="Lee Y.-G."/>
            <person name="Hong S.-Y."/>
            <person name="Cho K."/>
            <person name="Sohn K.H."/>
        </authorList>
    </citation>
    <scope>NUCLEOTIDE SEQUENCE</scope>
    <source>
        <strain evidence="3">KR_1_A1</strain>
    </source>
</reference>
<gene>
    <name evidence="3" type="ORF">GN244_ATG00577</name>
</gene>
<dbReference type="Proteomes" id="UP000602510">
    <property type="component" value="Unassembled WGS sequence"/>
</dbReference>
<dbReference type="InterPro" id="IPR044978">
    <property type="entry name" value="GRV2/DNAJC13"/>
</dbReference>
<sequence>MEMKRVVARFMVHKVGSFVVKERVLCFGEYSFSTVDRENQQVTNTWPYEDVDSANVLEGETDFVIHTPRHRIKKTVYRCHFRMEVLVCLMRLRSQHYAKMPDAPQPPPAELQTLTFQSLKCHKGGVHSTCVVEIRPDGIYQRDTEGDIMSHIPYTSLVSIDLICDDHEAIGLNHSDNSSLFIVPRRTELAQAINRVMKAYGMQINEYRKKTMEAALKDDGKASFSTSVSFAYQVLKVSQSNESTAAPRTLSVSEKFITEYADAKTVISSRPLARIYTLVMYQDTLQAFEVVYVDGVKRKYYSAQREKIVCELLASCHALGNYQVGVEMTEIADSVRMIPRRIILQEGNKIVNTVSNVSVMDRELRVAQANVLQLLAVHGYRKTARTQRQLPSGLDEEMHLLALELNANTPTSGVIAQPNKPFDKVVYVLARELHDIVGRHGATHDFVSTYLQSLYRLTLAPPAINEFMKILTERGEEYIGLISKVLMSKNSVAIYWMFMVLSRLMESKAHKLQCRQLLLSNSVFMMTLLSLLDEDTHTGAFLSDLPTMKLCQFILLLVKANVEKQRKLSETLYQHLATKYRMMLRVLFSFPGLATVEACVGILSRMTKNPAFLHFGNMGSPLRSNDGKIPRRSLSFGETLNFGPASQRGASTDIRSRPALYSSRRNNCASGRNNTLSSSESNSSGASGLPANVVVVQNPEVLLRQYRQFLEAACGSLKMGIDQYDDPVFLRLRYRCRNVFLQELMSHLVGNFEEFKRVYSVDCCQFSGFIGTADGQREKTKFYLTPRALIAVRILTKHTHEFEFRAIDEITQATTIPDAFILMLKNKLKFIYSDQSSEIVEKMKSLAGVIGIHLRFKTRDKLPKQQAEKPLDQSAFQSNDLFDVQRRTGRHGSTHLRKKKLCFVDGTIEEFTNCSKKTYELKNLRRVVVPGLESDETQAVVALEFSDSSRVAYVPYEMEKFLAALYDGYRYVDNYDVSLSREFSNLNPRMSPRALLKDEHERFLYLNHDGLYIPAHAVLEKEIEMMSGEGVSITSATNKVAFALDSLNMNVEVEDFAGKSMRGRLEKLSFSYLLRGIHNLLEHSCKPPIRANEICVILETFCRINDGCYRISMEQANGGAMVVVPILAQILVSGDPIATVWAVNAFHSLIADKSRSNSHRAAEKAIRFQVFEHTKLISLLTGLLEQRNPISTLVMLQLVLDVLVVSRHSTDNNHFDAIVKDLGGKYTLLLELAAQNVSAGLAAAVICVLKVIVDHGDHKVRRRICDYALDSGLTLKHLHKAFFHPSDNAKETYQYVASIWVTHHKASHEMLVRILPHGFIRMISSPMVRKLLKKQRARQTESVRRKTKHQLLSQGDGSEWFIRRMQLQIGTLFASGSVKEARVKEDSTRMNYPGESSTDMALLSSMVSKDFMLPDLLWHEATRNELKAALTSAIQEFDQFKANQAAALSLLVSRKESKEPKWNHVQFSVRYESIAQELQVDRFYLRVITERINDGSLQLAEVAKIARALEAGTHRGKLKNSSSLFFASMDIAKDPAKFFSEVYQCWLEHLHLNNIPLSGTNDWSASGSNGFPQFTGATGSEQHGHSMLKILIELANVFPEARSITKHRARFLTELLRNSYLASEIQDIVELMSGLSLSGDACAELCTKNHIQVLLYMSLLSHRCQTAPIGSDMSNDHGEIPMMESFIMSEGNDTSSVPIAELSLYEESRYALRWSIKLKTVGGTDDDGVVKGPISANELKEYLDADPFIRHRQIDALYVCCCSTHDGEEHVWKSMFEYPELRWMELTDEPIDTSCAAFALKSLRNFMVKNQRKASVVNKQLWPPPLVNTVVANTSSLALLVQLLLVNVSSVRRYVCEMLMSLSDEELQEVYKYGAFYFMLSTVANPRGDNNVPAFVPEAALLKRIHRIQRSSERYVGQSYLTDMLPESLIGVLDTESPENFADVYTGRTRDKRVLWSAPMRLHLQEMLDEHLREFKENLKRSVTSKYSYTPIPPISYLELSGDVYCSGFYLSTFNQSNSDAEEVDDPVFMMKSIEQKWRYLARRQVDGVEDDTDHSDAYKLFGWSEDITFSSSDLRSRYRELCRREVEVSAVRQAFDSLCAALEHKNEAGGGKTSDVIERILKSQLQLLDKYGFQFFSYESSTLDLVIRVLSSRSAKESKFRGLAMEVLQRLLSVAPQNGPLLVTVQGSWDVMLDLVERCAYGHDLAAKESMFSILKLLLTSEEGVQSLLKSSRPTPSNDVPVSRAFDFNTFGDDDNTSFFTATEYTSQNGTGKSRHAQRVYSLLDDVILSFENIQPWHIQKMSFEIASSLCRSHELQHHIMASTRVFWKGAGYVGERVRALRALALGPDGNSRSAGLEALANLLPMDFLDRLEKPNGHDFCTILLSDIREPTCIWNESTRAELSQLTEEFCTDPNGDEVSFLESATHYMYDCLSSEPYVGGIYLLILLEKSEDGLQAITEDTLYPTTAVDFVESLFCFLNENRDPKLGIYSDTMPALDCLSLLCDLPAFRPAIVECLEQHVDDEDAVNASISVATLGRYLLPFDGNDKAKAAVSISSRRSLSTYGFRAKTDSDDGPTAMETEFGNVDYLARQEMALLILNKICGFECNLERMLAPFCQFTWCLQVITDHLGYEQAYYALSCLAELCDTCLVVAQYVQDSGLWVEILGVALQTRQHVLHEHFLRAEALREPAFEVLYALLMKDLELREKMYSGLCRFLPYPIVYQVHLDPSKATRFFDDNHEKSDLVWDSHRRTEVRKKLDQVIVRNRVERSVAKRDTVLLDDETDFIPLPQNFVAGLYLDRFLSRPDPERLTNPAYNLELLFQLWRTQLDELMRFDLQNPPENLKTAADEIDKYTMAMTHILRASLDIDESIANNRIPEQIVKLVRHCNQHLITSFPYRCVLRIARRLVQFPDMTSKEFVELLTCRITMQHPDIPSLMKVLRRVLEARNTTLTENETNDDPEYWLKDLKYYPQMLAFLEGLVENKEQIDASLLSNVNRVLRIIHAEEPKEMHLKQISRSFMGRWHNFTLESRPSMLRNSIKTAQQDSKPSVGTVSTNYQSVNPNAMSTRSFDVDGARGDIDTRSFNVDVEREPSIRVDIKGVPDDREIDIDATFIQAPPKSINFTGGAVELTEAVAPRSFRYKGEVARDSPLPSPASVRYSTLGARYEPIDSQYHSKKAAEYDDYHDDEDIFDSRPRRGSLPLKPDDVDVKKVNGNGVAPTAVGDIPMSNINVSNFISQAPTTRRRDQSTEMPSDATYLSRQSGMSGMSNVNSDRRYSLLDSWKAPSSAAPNSSLTSLTISRRGRRAAAVYSRHKSKKKRWFNR</sequence>
<dbReference type="InterPro" id="IPR016024">
    <property type="entry name" value="ARM-type_fold"/>
</dbReference>
<feature type="region of interest" description="Disordered" evidence="1">
    <location>
        <begin position="3189"/>
        <end position="3209"/>
    </location>
</feature>
<dbReference type="GO" id="GO:0006898">
    <property type="term" value="P:receptor-mediated endocytosis"/>
    <property type="evidence" value="ECO:0007669"/>
    <property type="project" value="TreeGrafter"/>
</dbReference>
<feature type="compositionally biased region" description="Low complexity" evidence="1">
    <location>
        <begin position="677"/>
        <end position="687"/>
    </location>
</feature>
<protein>
    <recommendedName>
        <fullName evidence="2">DnaJ homologue subfamily C GRV2/DNAJC13 N-terminal domain-containing protein</fullName>
    </recommendedName>
</protein>